<keyword evidence="1" id="KW-0233">DNA recombination</keyword>
<dbReference type="SUPFAM" id="SSF56349">
    <property type="entry name" value="DNA breaking-rejoining enzymes"/>
    <property type="match status" value="1"/>
</dbReference>
<dbReference type="InterPro" id="IPR002104">
    <property type="entry name" value="Integrase_catalytic"/>
</dbReference>
<dbReference type="Pfam" id="PF00589">
    <property type="entry name" value="Phage_integrase"/>
    <property type="match status" value="1"/>
</dbReference>
<evidence type="ECO:0000256" key="1">
    <source>
        <dbReference type="ARBA" id="ARBA00023172"/>
    </source>
</evidence>
<dbReference type="GO" id="GO:0003677">
    <property type="term" value="F:DNA binding"/>
    <property type="evidence" value="ECO:0007669"/>
    <property type="project" value="InterPro"/>
</dbReference>
<sequence length="39" mass="4550">MSQPHHSFATHLLEKGIDIRYMKDLLGHFNIHTPNDTCM</sequence>
<organism evidence="3 4">
    <name type="scientific">Ilyomonas limi</name>
    <dbReference type="NCBI Taxonomy" id="2575867"/>
    <lineage>
        <taxon>Bacteria</taxon>
        <taxon>Pseudomonadati</taxon>
        <taxon>Bacteroidota</taxon>
        <taxon>Chitinophagia</taxon>
        <taxon>Chitinophagales</taxon>
        <taxon>Chitinophagaceae</taxon>
        <taxon>Ilyomonas</taxon>
    </lineage>
</organism>
<evidence type="ECO:0000259" key="2">
    <source>
        <dbReference type="Pfam" id="PF00589"/>
    </source>
</evidence>
<accession>A0A4U3KRZ6</accession>
<dbReference type="GO" id="GO:0006310">
    <property type="term" value="P:DNA recombination"/>
    <property type="evidence" value="ECO:0007669"/>
    <property type="project" value="UniProtKB-KW"/>
</dbReference>
<dbReference type="GO" id="GO:0015074">
    <property type="term" value="P:DNA integration"/>
    <property type="evidence" value="ECO:0007669"/>
    <property type="project" value="InterPro"/>
</dbReference>
<dbReference type="InterPro" id="IPR013762">
    <property type="entry name" value="Integrase-like_cat_sf"/>
</dbReference>
<comment type="caution">
    <text evidence="3">The sequence shown here is derived from an EMBL/GenBank/DDBJ whole genome shotgun (WGS) entry which is preliminary data.</text>
</comment>
<protein>
    <recommendedName>
        <fullName evidence="2">Tyr recombinase domain-containing protein</fullName>
    </recommendedName>
</protein>
<feature type="domain" description="Tyr recombinase" evidence="2">
    <location>
        <begin position="6"/>
        <end position="33"/>
    </location>
</feature>
<dbReference type="EMBL" id="SZQL01000039">
    <property type="protein sequence ID" value="TKK64224.1"/>
    <property type="molecule type" value="Genomic_DNA"/>
</dbReference>
<dbReference type="AlphaFoldDB" id="A0A4U3KRZ6"/>
<evidence type="ECO:0000313" key="3">
    <source>
        <dbReference type="EMBL" id="TKK64224.1"/>
    </source>
</evidence>
<proteinExistence type="predicted"/>
<dbReference type="OrthoDB" id="9801717at2"/>
<dbReference type="Gene3D" id="1.10.443.10">
    <property type="entry name" value="Intergrase catalytic core"/>
    <property type="match status" value="1"/>
</dbReference>
<reference evidence="3 4" key="1">
    <citation type="submission" date="2019-05" db="EMBL/GenBank/DDBJ databases">
        <title>Panacibacter sp. strain 17mud1-8 Genome sequencing and assembly.</title>
        <authorList>
            <person name="Chhetri G."/>
        </authorList>
    </citation>
    <scope>NUCLEOTIDE SEQUENCE [LARGE SCALE GENOMIC DNA]</scope>
    <source>
        <strain evidence="3 4">17mud1-8</strain>
    </source>
</reference>
<dbReference type="InterPro" id="IPR011010">
    <property type="entry name" value="DNA_brk_join_enz"/>
</dbReference>
<evidence type="ECO:0000313" key="4">
    <source>
        <dbReference type="Proteomes" id="UP000305848"/>
    </source>
</evidence>
<name>A0A4U3KRZ6_9BACT</name>
<gene>
    <name evidence="3" type="ORF">FC093_23030</name>
</gene>
<dbReference type="Proteomes" id="UP000305848">
    <property type="component" value="Unassembled WGS sequence"/>
</dbReference>
<keyword evidence="4" id="KW-1185">Reference proteome</keyword>